<evidence type="ECO:0000256" key="1">
    <source>
        <dbReference type="SAM" id="MobiDB-lite"/>
    </source>
</evidence>
<proteinExistence type="predicted"/>
<protein>
    <submittedName>
        <fullName evidence="2">Uncharacterized protein</fullName>
    </submittedName>
</protein>
<dbReference type="EMBL" id="SRLO01000578">
    <property type="protein sequence ID" value="TNN51562.1"/>
    <property type="molecule type" value="Genomic_DNA"/>
</dbReference>
<dbReference type="OrthoDB" id="10598277at2759"/>
<keyword evidence="3" id="KW-1185">Reference proteome</keyword>
<dbReference type="Proteomes" id="UP000314294">
    <property type="component" value="Unassembled WGS sequence"/>
</dbReference>
<reference evidence="2 3" key="1">
    <citation type="submission" date="2019-03" db="EMBL/GenBank/DDBJ databases">
        <title>First draft genome of Liparis tanakae, snailfish: a comprehensive survey of snailfish specific genes.</title>
        <authorList>
            <person name="Kim W."/>
            <person name="Song I."/>
            <person name="Jeong J.-H."/>
            <person name="Kim D."/>
            <person name="Kim S."/>
            <person name="Ryu S."/>
            <person name="Song J.Y."/>
            <person name="Lee S.K."/>
        </authorList>
    </citation>
    <scope>NUCLEOTIDE SEQUENCE [LARGE SCALE GENOMIC DNA]</scope>
    <source>
        <tissue evidence="2">Muscle</tissue>
    </source>
</reference>
<dbReference type="AlphaFoldDB" id="A0A4Z2GFX5"/>
<feature type="compositionally biased region" description="Polar residues" evidence="1">
    <location>
        <begin position="60"/>
        <end position="72"/>
    </location>
</feature>
<gene>
    <name evidence="2" type="ORF">EYF80_038251</name>
</gene>
<feature type="region of interest" description="Disordered" evidence="1">
    <location>
        <begin position="59"/>
        <end position="91"/>
    </location>
</feature>
<evidence type="ECO:0000313" key="3">
    <source>
        <dbReference type="Proteomes" id="UP000314294"/>
    </source>
</evidence>
<organism evidence="2 3">
    <name type="scientific">Liparis tanakae</name>
    <name type="common">Tanaka's snailfish</name>
    <dbReference type="NCBI Taxonomy" id="230148"/>
    <lineage>
        <taxon>Eukaryota</taxon>
        <taxon>Metazoa</taxon>
        <taxon>Chordata</taxon>
        <taxon>Craniata</taxon>
        <taxon>Vertebrata</taxon>
        <taxon>Euteleostomi</taxon>
        <taxon>Actinopterygii</taxon>
        <taxon>Neopterygii</taxon>
        <taxon>Teleostei</taxon>
        <taxon>Neoteleostei</taxon>
        <taxon>Acanthomorphata</taxon>
        <taxon>Eupercaria</taxon>
        <taxon>Perciformes</taxon>
        <taxon>Cottioidei</taxon>
        <taxon>Cottales</taxon>
        <taxon>Liparidae</taxon>
        <taxon>Liparis</taxon>
    </lineage>
</organism>
<accession>A0A4Z2GFX5</accession>
<evidence type="ECO:0000313" key="2">
    <source>
        <dbReference type="EMBL" id="TNN51562.1"/>
    </source>
</evidence>
<name>A0A4Z2GFX5_9TELE</name>
<sequence>MTPRLHTSTSGPSYFFPWKSSGAAYGGEPQKVSSLLPTLYWSHVVLGVGTREDPRIYCSGDSSMTDAATTSHTRGDQDHNVTDTPRSSRLAPAVAEQRHLLPHAVIFKKIRWSGKSSSIKPML</sequence>
<comment type="caution">
    <text evidence="2">The sequence shown here is derived from an EMBL/GenBank/DDBJ whole genome shotgun (WGS) entry which is preliminary data.</text>
</comment>